<organism evidence="15 16">
    <name type="scientific">Flagellimonas meridianipacifica</name>
    <dbReference type="NCBI Taxonomy" id="1080225"/>
    <lineage>
        <taxon>Bacteria</taxon>
        <taxon>Pseudomonadati</taxon>
        <taxon>Bacteroidota</taxon>
        <taxon>Flavobacteriia</taxon>
        <taxon>Flavobacteriales</taxon>
        <taxon>Flavobacteriaceae</taxon>
        <taxon>Flagellimonas</taxon>
    </lineage>
</organism>
<evidence type="ECO:0000256" key="8">
    <source>
        <dbReference type="ARBA" id="ARBA00022741"/>
    </source>
</evidence>
<keyword evidence="10 13" id="KW-0067">ATP-binding</keyword>
<keyword evidence="8 13" id="KW-0547">Nucleotide-binding</keyword>
<dbReference type="GO" id="GO:0005524">
    <property type="term" value="F:ATP binding"/>
    <property type="evidence" value="ECO:0007669"/>
    <property type="project" value="UniProtKB-UniRule"/>
</dbReference>
<keyword evidence="6 13" id="KW-0441">Lipid A biosynthesis</keyword>
<evidence type="ECO:0000256" key="1">
    <source>
        <dbReference type="ARBA" id="ARBA00002274"/>
    </source>
</evidence>
<dbReference type="Pfam" id="PF02606">
    <property type="entry name" value="LpxK"/>
    <property type="match status" value="1"/>
</dbReference>
<dbReference type="HAMAP" id="MF_00409">
    <property type="entry name" value="LpxK"/>
    <property type="match status" value="1"/>
</dbReference>
<dbReference type="PANTHER" id="PTHR42724:SF1">
    <property type="entry name" value="TETRAACYLDISACCHARIDE 4'-KINASE, MITOCHONDRIAL-RELATED"/>
    <property type="match status" value="1"/>
</dbReference>
<evidence type="ECO:0000256" key="9">
    <source>
        <dbReference type="ARBA" id="ARBA00022777"/>
    </source>
</evidence>
<proteinExistence type="inferred from homology"/>
<keyword evidence="14" id="KW-0472">Membrane</keyword>
<evidence type="ECO:0000256" key="7">
    <source>
        <dbReference type="ARBA" id="ARBA00022679"/>
    </source>
</evidence>
<accession>A0A2T0M6G3</accession>
<sequence length="343" mass="39469">MAKDKILYFRSMWRVLRIIAFPISLVYALVVYVRNRFYDWGWFSSKKYDIPTVCVGNLSVGGTGKTPMIEYLVGILKDKEVAVLSRGYKRISEGFVLGNSSSTVADLGDEPFQIHKKFPQVQVAVDNSRQNGIEELMKLNRSDAILLDDAFQHRKVIPSFSILLTTYSNLYVDDWYLPTGNLRDSKGESHRADIIVVTKCPQEPSEAERKRIVEKLKPKKGQSVLLSWFVYADLVKHSSGKSKEWKDFENKKVAVVTGIAMPKPFTTFLESKGIQFQHLEFGDHHYFTENEVEKFNGFDMILTTEKDYVRLEGRVDELYYLEISHCFSKQDKAILEDKLSALF</sequence>
<keyword evidence="14" id="KW-0812">Transmembrane</keyword>
<dbReference type="GO" id="GO:0009029">
    <property type="term" value="F:lipid-A 4'-kinase activity"/>
    <property type="evidence" value="ECO:0007669"/>
    <property type="project" value="UniProtKB-UniRule"/>
</dbReference>
<reference evidence="15 16" key="1">
    <citation type="submission" date="2018-03" db="EMBL/GenBank/DDBJ databases">
        <title>Genomic Encyclopedia of Archaeal and Bacterial Type Strains, Phase II (KMG-II): from individual species to whole genera.</title>
        <authorList>
            <person name="Goeker M."/>
        </authorList>
    </citation>
    <scope>NUCLEOTIDE SEQUENCE [LARGE SCALE GENOMIC DNA]</scope>
    <source>
        <strain evidence="15 16">DSM 25027</strain>
    </source>
</reference>
<comment type="pathway">
    <text evidence="2 13">Glycolipid biosynthesis; lipid IV(A) biosynthesis; lipid IV(A) from (3R)-3-hydroxytetradecanoyl-[acyl-carrier-protein] and UDP-N-acetyl-alpha-D-glucosamine: step 6/6.</text>
</comment>
<feature type="binding site" evidence="13">
    <location>
        <begin position="59"/>
        <end position="66"/>
    </location>
    <ligand>
        <name>ATP</name>
        <dbReference type="ChEBI" id="CHEBI:30616"/>
    </ligand>
</feature>
<keyword evidence="11 13" id="KW-0443">Lipid metabolism</keyword>
<dbReference type="EC" id="2.7.1.130" evidence="3 13"/>
<evidence type="ECO:0000256" key="14">
    <source>
        <dbReference type="SAM" id="Phobius"/>
    </source>
</evidence>
<dbReference type="UniPathway" id="UPA00359">
    <property type="reaction ID" value="UER00482"/>
</dbReference>
<protein>
    <recommendedName>
        <fullName evidence="4 13">Tetraacyldisaccharide 4'-kinase</fullName>
        <ecNumber evidence="3 13">2.7.1.130</ecNumber>
    </recommendedName>
    <alternativeName>
        <fullName evidence="12 13">Lipid A 4'-kinase</fullName>
    </alternativeName>
</protein>
<evidence type="ECO:0000313" key="15">
    <source>
        <dbReference type="EMBL" id="PRX53074.1"/>
    </source>
</evidence>
<keyword evidence="5 13" id="KW-0444">Lipid biosynthesis</keyword>
<evidence type="ECO:0000256" key="13">
    <source>
        <dbReference type="HAMAP-Rule" id="MF_00409"/>
    </source>
</evidence>
<comment type="function">
    <text evidence="1 13">Transfers the gamma-phosphate of ATP to the 4'-position of a tetraacyldisaccharide 1-phosphate intermediate (termed DS-1-P) to form tetraacyldisaccharide 1,4'-bis-phosphate (lipid IVA).</text>
</comment>
<dbReference type="GO" id="GO:0005886">
    <property type="term" value="C:plasma membrane"/>
    <property type="evidence" value="ECO:0007669"/>
    <property type="project" value="TreeGrafter"/>
</dbReference>
<keyword evidence="14" id="KW-1133">Transmembrane helix</keyword>
<dbReference type="GO" id="GO:0009244">
    <property type="term" value="P:lipopolysaccharide core region biosynthetic process"/>
    <property type="evidence" value="ECO:0007669"/>
    <property type="project" value="TreeGrafter"/>
</dbReference>
<dbReference type="SUPFAM" id="SSF52540">
    <property type="entry name" value="P-loop containing nucleoside triphosphate hydrolases"/>
    <property type="match status" value="1"/>
</dbReference>
<dbReference type="EMBL" id="PVYX01000003">
    <property type="protein sequence ID" value="PRX53074.1"/>
    <property type="molecule type" value="Genomic_DNA"/>
</dbReference>
<evidence type="ECO:0000256" key="4">
    <source>
        <dbReference type="ARBA" id="ARBA00016436"/>
    </source>
</evidence>
<comment type="caution">
    <text evidence="15">The sequence shown here is derived from an EMBL/GenBank/DDBJ whole genome shotgun (WGS) entry which is preliminary data.</text>
</comment>
<keyword evidence="16" id="KW-1185">Reference proteome</keyword>
<gene>
    <name evidence="13" type="primary">lpxK</name>
    <name evidence="15" type="ORF">CLV81_3975</name>
</gene>
<dbReference type="GO" id="GO:0009245">
    <property type="term" value="P:lipid A biosynthetic process"/>
    <property type="evidence" value="ECO:0007669"/>
    <property type="project" value="UniProtKB-UniRule"/>
</dbReference>
<evidence type="ECO:0000256" key="5">
    <source>
        <dbReference type="ARBA" id="ARBA00022516"/>
    </source>
</evidence>
<dbReference type="AlphaFoldDB" id="A0A2T0M6G3"/>
<evidence type="ECO:0000313" key="16">
    <source>
        <dbReference type="Proteomes" id="UP000237640"/>
    </source>
</evidence>
<evidence type="ECO:0000256" key="3">
    <source>
        <dbReference type="ARBA" id="ARBA00012071"/>
    </source>
</evidence>
<feature type="transmembrane region" description="Helical" evidence="14">
    <location>
        <begin position="12"/>
        <end position="33"/>
    </location>
</feature>
<comment type="catalytic activity">
    <reaction evidence="13">
        <text>a lipid A disaccharide + ATP = a lipid IVA + ADP + H(+)</text>
        <dbReference type="Rhea" id="RHEA:67840"/>
        <dbReference type="ChEBI" id="CHEBI:15378"/>
        <dbReference type="ChEBI" id="CHEBI:30616"/>
        <dbReference type="ChEBI" id="CHEBI:176343"/>
        <dbReference type="ChEBI" id="CHEBI:176425"/>
        <dbReference type="ChEBI" id="CHEBI:456216"/>
        <dbReference type="EC" id="2.7.1.130"/>
    </reaction>
</comment>
<keyword evidence="7 13" id="KW-0808">Transferase</keyword>
<dbReference type="PANTHER" id="PTHR42724">
    <property type="entry name" value="TETRAACYLDISACCHARIDE 4'-KINASE"/>
    <property type="match status" value="1"/>
</dbReference>
<comment type="similarity">
    <text evidence="13">Belongs to the LpxK family.</text>
</comment>
<dbReference type="RefSeq" id="WP_245912111.1">
    <property type="nucleotide sequence ID" value="NZ_PVYX01000003.1"/>
</dbReference>
<evidence type="ECO:0000256" key="10">
    <source>
        <dbReference type="ARBA" id="ARBA00022840"/>
    </source>
</evidence>
<dbReference type="NCBIfam" id="TIGR00682">
    <property type="entry name" value="lpxK"/>
    <property type="match status" value="1"/>
</dbReference>
<evidence type="ECO:0000256" key="11">
    <source>
        <dbReference type="ARBA" id="ARBA00023098"/>
    </source>
</evidence>
<evidence type="ECO:0000256" key="12">
    <source>
        <dbReference type="ARBA" id="ARBA00029757"/>
    </source>
</evidence>
<evidence type="ECO:0000256" key="2">
    <source>
        <dbReference type="ARBA" id="ARBA00004870"/>
    </source>
</evidence>
<keyword evidence="9 13" id="KW-0418">Kinase</keyword>
<evidence type="ECO:0000256" key="6">
    <source>
        <dbReference type="ARBA" id="ARBA00022556"/>
    </source>
</evidence>
<dbReference type="InterPro" id="IPR003758">
    <property type="entry name" value="LpxK"/>
</dbReference>
<dbReference type="InterPro" id="IPR027417">
    <property type="entry name" value="P-loop_NTPase"/>
</dbReference>
<dbReference type="Proteomes" id="UP000237640">
    <property type="component" value="Unassembled WGS sequence"/>
</dbReference>
<name>A0A2T0M6G3_9FLAO</name>